<comment type="cofactor">
    <cofactor evidence="1">
        <name>FAD</name>
        <dbReference type="ChEBI" id="CHEBI:57692"/>
    </cofactor>
</comment>
<dbReference type="InterPro" id="IPR006050">
    <property type="entry name" value="DNA_photolyase_N"/>
</dbReference>
<dbReference type="Gene3D" id="1.10.579.10">
    <property type="entry name" value="DNA Cyclobutane Dipyrimidine Photolyase, subunit A, domain 3"/>
    <property type="match status" value="1"/>
</dbReference>
<organism evidence="14 15">
    <name type="scientific">Acanthosepion pharaonis</name>
    <name type="common">Pharaoh cuttlefish</name>
    <name type="synonym">Sepia pharaonis</name>
    <dbReference type="NCBI Taxonomy" id="158019"/>
    <lineage>
        <taxon>Eukaryota</taxon>
        <taxon>Metazoa</taxon>
        <taxon>Spiralia</taxon>
        <taxon>Lophotrochozoa</taxon>
        <taxon>Mollusca</taxon>
        <taxon>Cephalopoda</taxon>
        <taxon>Coleoidea</taxon>
        <taxon>Decapodiformes</taxon>
        <taxon>Sepiida</taxon>
        <taxon>Sepiina</taxon>
        <taxon>Sepiidae</taxon>
        <taxon>Acanthosepion</taxon>
    </lineage>
</organism>
<dbReference type="EC" id="4.1.99.3" evidence="3"/>
<dbReference type="Gene3D" id="3.40.50.620">
    <property type="entry name" value="HUPs"/>
    <property type="match status" value="1"/>
</dbReference>
<evidence type="ECO:0000256" key="9">
    <source>
        <dbReference type="ARBA" id="ARBA00023204"/>
    </source>
</evidence>
<evidence type="ECO:0000256" key="1">
    <source>
        <dbReference type="ARBA" id="ARBA00001974"/>
    </source>
</evidence>
<keyword evidence="6" id="KW-0227">DNA damage</keyword>
<evidence type="ECO:0000256" key="5">
    <source>
        <dbReference type="ARBA" id="ARBA00022630"/>
    </source>
</evidence>
<dbReference type="GO" id="GO:0003904">
    <property type="term" value="F:deoxyribodipyrimidine photo-lyase activity"/>
    <property type="evidence" value="ECO:0007669"/>
    <property type="project" value="UniProtKB-EC"/>
</dbReference>
<evidence type="ECO:0000256" key="11">
    <source>
        <dbReference type="ARBA" id="ARBA00031671"/>
    </source>
</evidence>
<dbReference type="PROSITE" id="PS51645">
    <property type="entry name" value="PHR_CRY_ALPHA_BETA"/>
    <property type="match status" value="1"/>
</dbReference>
<dbReference type="PANTHER" id="PTHR10211">
    <property type="entry name" value="DEOXYRIBODIPYRIMIDINE PHOTOLYASE"/>
    <property type="match status" value="1"/>
</dbReference>
<proteinExistence type="inferred from homology"/>
<dbReference type="InterPro" id="IPR036134">
    <property type="entry name" value="Crypto/Photolyase_FAD-like_sf"/>
</dbReference>
<dbReference type="OrthoDB" id="496749at2759"/>
<dbReference type="SUPFAM" id="SSF52425">
    <property type="entry name" value="Cryptochrome/photolyase, N-terminal domain"/>
    <property type="match status" value="1"/>
</dbReference>
<feature type="domain" description="Photolyase/cryptochrome alpha/beta" evidence="13">
    <location>
        <begin position="14"/>
        <end position="147"/>
    </location>
</feature>
<evidence type="ECO:0000256" key="3">
    <source>
        <dbReference type="ARBA" id="ARBA00013149"/>
    </source>
</evidence>
<evidence type="ECO:0000256" key="2">
    <source>
        <dbReference type="ARBA" id="ARBA00006409"/>
    </source>
</evidence>
<evidence type="ECO:0000256" key="4">
    <source>
        <dbReference type="ARBA" id="ARBA00014046"/>
    </source>
</evidence>
<comment type="caution">
    <text evidence="14">The sequence shown here is derived from an EMBL/GenBank/DDBJ whole genome shotgun (WGS) entry which is preliminary data.</text>
</comment>
<dbReference type="PANTHER" id="PTHR10211:SF0">
    <property type="entry name" value="DEOXYRIBODIPYRIMIDINE PHOTO-LYASE"/>
    <property type="match status" value="1"/>
</dbReference>
<reference evidence="14" key="1">
    <citation type="submission" date="2021-01" db="EMBL/GenBank/DDBJ databases">
        <authorList>
            <person name="Li R."/>
            <person name="Bekaert M."/>
        </authorList>
    </citation>
    <scope>NUCLEOTIDE SEQUENCE</scope>
    <source>
        <strain evidence="14">Farmed</strain>
    </source>
</reference>
<evidence type="ECO:0000256" key="8">
    <source>
        <dbReference type="ARBA" id="ARBA00023125"/>
    </source>
</evidence>
<keyword evidence="9" id="KW-0234">DNA repair</keyword>
<keyword evidence="7" id="KW-0274">FAD</keyword>
<comment type="similarity">
    <text evidence="2">Belongs to the DNA photolyase class-2 family.</text>
</comment>
<dbReference type="Pfam" id="PF00875">
    <property type="entry name" value="DNA_photolyase"/>
    <property type="match status" value="1"/>
</dbReference>
<sequence>MLTDVDAFPQDANGGVLYWMVRDQRLQDNWAMLFAQRLALKEKTSLHVCFCLVSPFMEATERHYDFVIRGLQEVEKPVDWMVAKKKLKMDTSVKPVDWAIPGERAGLKTLESFCNERLKYFATERNDPTKSSLSNLSPWLHFGAYDWAKKSLKEHEKDKREYIYTQEQLENANTHDQLWNAAQIQLLTEGKMHGFLRMYWAKKILEWTANPAEALCVAIYLNDRYSLDGMDSNGYVVLGHKWQGNMPGAEFADDAGVTFTRALLLGVCHSGDAERLPANPIPCEVLQLNDREKINSSFPLSIVLSSPLSFTR</sequence>
<keyword evidence="8" id="KW-0238">DNA-binding</keyword>
<name>A0A812CJQ0_ACAPH</name>
<evidence type="ECO:0000256" key="12">
    <source>
        <dbReference type="ARBA" id="ARBA00033999"/>
    </source>
</evidence>
<dbReference type="GO" id="GO:0003677">
    <property type="term" value="F:DNA binding"/>
    <property type="evidence" value="ECO:0007669"/>
    <property type="project" value="UniProtKB-KW"/>
</dbReference>
<accession>A0A812CJQ0</accession>
<evidence type="ECO:0000256" key="7">
    <source>
        <dbReference type="ARBA" id="ARBA00022827"/>
    </source>
</evidence>
<evidence type="ECO:0000313" key="14">
    <source>
        <dbReference type="EMBL" id="CAE1268455.1"/>
    </source>
</evidence>
<protein>
    <recommendedName>
        <fullName evidence="4">Deoxyribodipyrimidine photo-lyase</fullName>
        <ecNumber evidence="3">4.1.99.3</ecNumber>
    </recommendedName>
    <alternativeName>
        <fullName evidence="11">DNA photolyase</fullName>
    </alternativeName>
</protein>
<dbReference type="InterPro" id="IPR014729">
    <property type="entry name" value="Rossmann-like_a/b/a_fold"/>
</dbReference>
<dbReference type="InterPro" id="IPR036155">
    <property type="entry name" value="Crypto/Photolyase_N_sf"/>
</dbReference>
<dbReference type="EMBL" id="CAHIKZ030001569">
    <property type="protein sequence ID" value="CAE1268455.1"/>
    <property type="molecule type" value="Genomic_DNA"/>
</dbReference>
<evidence type="ECO:0000313" key="15">
    <source>
        <dbReference type="Proteomes" id="UP000597762"/>
    </source>
</evidence>
<gene>
    <name evidence="14" type="ORF">SPHA_36084</name>
</gene>
<dbReference type="InterPro" id="IPR052219">
    <property type="entry name" value="Photolyase_Class-2"/>
</dbReference>
<evidence type="ECO:0000256" key="6">
    <source>
        <dbReference type="ARBA" id="ARBA00022763"/>
    </source>
</evidence>
<comment type="catalytic activity">
    <reaction evidence="12">
        <text>cyclobutadipyrimidine (in DNA) = 2 pyrimidine residues (in DNA).</text>
        <dbReference type="EC" id="4.1.99.3"/>
    </reaction>
</comment>
<dbReference type="FunFam" id="1.10.579.10:FF:000002">
    <property type="entry name" value="Deoxyribodipyrimidine photolyase"/>
    <property type="match status" value="1"/>
</dbReference>
<evidence type="ECO:0000256" key="10">
    <source>
        <dbReference type="ARBA" id="ARBA00023239"/>
    </source>
</evidence>
<keyword evidence="5" id="KW-0285">Flavoprotein</keyword>
<dbReference type="GO" id="GO:0000719">
    <property type="term" value="P:photoreactive repair"/>
    <property type="evidence" value="ECO:0007669"/>
    <property type="project" value="TreeGrafter"/>
</dbReference>
<evidence type="ECO:0000259" key="13">
    <source>
        <dbReference type="PROSITE" id="PS51645"/>
    </source>
</evidence>
<dbReference type="Proteomes" id="UP000597762">
    <property type="component" value="Unassembled WGS sequence"/>
</dbReference>
<keyword evidence="10 14" id="KW-0456">Lyase</keyword>
<dbReference type="SUPFAM" id="SSF48173">
    <property type="entry name" value="Cryptochrome/photolyase FAD-binding domain"/>
    <property type="match status" value="1"/>
</dbReference>
<dbReference type="AlphaFoldDB" id="A0A812CJQ0"/>
<keyword evidence="15" id="KW-1185">Reference proteome</keyword>